<dbReference type="EMBL" id="HG322949">
    <property type="protein sequence ID" value="CDG84772.1"/>
    <property type="molecule type" value="Genomic_DNA"/>
</dbReference>
<gene>
    <name evidence="1" type="ORF">GJA_4162</name>
</gene>
<protein>
    <submittedName>
        <fullName evidence="1">Uncharacterized protein</fullName>
    </submittedName>
</protein>
<name>W0VBU9_9BURK</name>
<keyword evidence="2" id="KW-1185">Reference proteome</keyword>
<reference evidence="1 2" key="1">
    <citation type="journal article" date="2015" name="Genome Announc.">
        <title>Genome Sequence of Mushroom Soft-Rot Pathogen Janthinobacterium agaricidamnosum.</title>
        <authorList>
            <person name="Graupner K."/>
            <person name="Lackner G."/>
            <person name="Hertweck C."/>
        </authorList>
    </citation>
    <scope>NUCLEOTIDE SEQUENCE [LARGE SCALE GENOMIC DNA]</scope>
    <source>
        <strain evidence="2">NBRC 102515 / DSM 9628</strain>
    </source>
</reference>
<evidence type="ECO:0000313" key="1">
    <source>
        <dbReference type="EMBL" id="CDG84772.1"/>
    </source>
</evidence>
<dbReference type="PATRIC" id="fig|1349767.4.peg.737"/>
<dbReference type="HOGENOM" id="CLU_3328841_0_0_4"/>
<evidence type="ECO:0000313" key="2">
    <source>
        <dbReference type="Proteomes" id="UP000027604"/>
    </source>
</evidence>
<dbReference type="KEGG" id="jag:GJA_4162"/>
<organism evidence="1 2">
    <name type="scientific">Janthinobacterium agaricidamnosum NBRC 102515 = DSM 9628</name>
    <dbReference type="NCBI Taxonomy" id="1349767"/>
    <lineage>
        <taxon>Bacteria</taxon>
        <taxon>Pseudomonadati</taxon>
        <taxon>Pseudomonadota</taxon>
        <taxon>Betaproteobacteria</taxon>
        <taxon>Burkholderiales</taxon>
        <taxon>Oxalobacteraceae</taxon>
        <taxon>Janthinobacterium</taxon>
    </lineage>
</organism>
<dbReference type="STRING" id="1349767.GJA_4162"/>
<accession>W0VBU9</accession>
<dbReference type="AlphaFoldDB" id="W0VBU9"/>
<dbReference type="Proteomes" id="UP000027604">
    <property type="component" value="Chromosome I"/>
</dbReference>
<proteinExistence type="predicted"/>
<sequence>MIPTTLIAASCHAAAHPRLPQAWSRAHNLPYPFITNIT</sequence>